<evidence type="ECO:0000256" key="4">
    <source>
        <dbReference type="ARBA" id="ARBA00023235"/>
    </source>
</evidence>
<dbReference type="SUPFAM" id="SSF50891">
    <property type="entry name" value="Cyclophilin-like"/>
    <property type="match status" value="1"/>
</dbReference>
<dbReference type="PROSITE" id="PS50072">
    <property type="entry name" value="CSA_PPIASE_2"/>
    <property type="match status" value="1"/>
</dbReference>
<comment type="catalytic activity">
    <reaction evidence="1 5">
        <text>[protein]-peptidylproline (omega=180) = [protein]-peptidylproline (omega=0)</text>
        <dbReference type="Rhea" id="RHEA:16237"/>
        <dbReference type="Rhea" id="RHEA-COMP:10747"/>
        <dbReference type="Rhea" id="RHEA-COMP:10748"/>
        <dbReference type="ChEBI" id="CHEBI:83833"/>
        <dbReference type="ChEBI" id="CHEBI:83834"/>
        <dbReference type="EC" id="5.2.1.8"/>
    </reaction>
</comment>
<dbReference type="InterPro" id="IPR044666">
    <property type="entry name" value="Cyclophilin_A-like"/>
</dbReference>
<accession>A0A316DPM2</accession>
<feature type="signal peptide" evidence="5">
    <location>
        <begin position="1"/>
        <end position="26"/>
    </location>
</feature>
<dbReference type="GO" id="GO:0003755">
    <property type="term" value="F:peptidyl-prolyl cis-trans isomerase activity"/>
    <property type="evidence" value="ECO:0007669"/>
    <property type="project" value="UniProtKB-UniRule"/>
</dbReference>
<dbReference type="Gene3D" id="2.40.100.10">
    <property type="entry name" value="Cyclophilin-like"/>
    <property type="match status" value="1"/>
</dbReference>
<dbReference type="PANTHER" id="PTHR45625:SF4">
    <property type="entry name" value="PEPTIDYLPROLYL ISOMERASE DOMAIN AND WD REPEAT-CONTAINING PROTEIN 1"/>
    <property type="match status" value="1"/>
</dbReference>
<dbReference type="CDD" id="cd00317">
    <property type="entry name" value="cyclophilin"/>
    <property type="match status" value="1"/>
</dbReference>
<dbReference type="InterPro" id="IPR002130">
    <property type="entry name" value="Cyclophilin-type_PPIase_dom"/>
</dbReference>
<gene>
    <name evidence="8" type="ORF">C7459_12814</name>
</gene>
<dbReference type="Pfam" id="PF00160">
    <property type="entry name" value="Pro_isomerase"/>
    <property type="match status" value="1"/>
</dbReference>
<feature type="chain" id="PRO_5016193973" description="Peptidyl-prolyl cis-trans isomerase" evidence="5">
    <location>
        <begin position="27"/>
        <end position="237"/>
    </location>
</feature>
<evidence type="ECO:0000256" key="2">
    <source>
        <dbReference type="ARBA" id="ARBA00002388"/>
    </source>
</evidence>
<feature type="region of interest" description="Disordered" evidence="6">
    <location>
        <begin position="26"/>
        <end position="68"/>
    </location>
</feature>
<feature type="compositionally biased region" description="Polar residues" evidence="6">
    <location>
        <begin position="27"/>
        <end position="47"/>
    </location>
</feature>
<evidence type="ECO:0000256" key="5">
    <source>
        <dbReference type="RuleBase" id="RU363019"/>
    </source>
</evidence>
<keyword evidence="4 5" id="KW-0413">Isomerase</keyword>
<dbReference type="EMBL" id="QGGL01000028">
    <property type="protein sequence ID" value="PWK05043.1"/>
    <property type="molecule type" value="Genomic_DNA"/>
</dbReference>
<keyword evidence="9" id="KW-1185">Reference proteome</keyword>
<evidence type="ECO:0000256" key="6">
    <source>
        <dbReference type="SAM" id="MobiDB-lite"/>
    </source>
</evidence>
<dbReference type="PANTHER" id="PTHR45625">
    <property type="entry name" value="PEPTIDYL-PROLYL CIS-TRANS ISOMERASE-RELATED"/>
    <property type="match status" value="1"/>
</dbReference>
<keyword evidence="5" id="KW-0732">Signal</keyword>
<dbReference type="AlphaFoldDB" id="A0A316DPM2"/>
<dbReference type="Proteomes" id="UP000245634">
    <property type="component" value="Unassembled WGS sequence"/>
</dbReference>
<organism evidence="8 9">
    <name type="scientific">Tumebacillus permanentifrigoris</name>
    <dbReference type="NCBI Taxonomy" id="378543"/>
    <lineage>
        <taxon>Bacteria</taxon>
        <taxon>Bacillati</taxon>
        <taxon>Bacillota</taxon>
        <taxon>Bacilli</taxon>
        <taxon>Bacillales</taxon>
        <taxon>Alicyclobacillaceae</taxon>
        <taxon>Tumebacillus</taxon>
    </lineage>
</organism>
<feature type="compositionally biased region" description="Low complexity" evidence="6">
    <location>
        <begin position="49"/>
        <end position="62"/>
    </location>
</feature>
<dbReference type="PRINTS" id="PR00153">
    <property type="entry name" value="CSAPPISMRASE"/>
</dbReference>
<reference evidence="8 9" key="1">
    <citation type="submission" date="2018-05" db="EMBL/GenBank/DDBJ databases">
        <title>Genomic Encyclopedia of Type Strains, Phase IV (KMG-IV): sequencing the most valuable type-strain genomes for metagenomic binning, comparative biology and taxonomic classification.</title>
        <authorList>
            <person name="Goeker M."/>
        </authorList>
    </citation>
    <scope>NUCLEOTIDE SEQUENCE [LARGE SCALE GENOMIC DNA]</scope>
    <source>
        <strain evidence="8 9">DSM 18773</strain>
    </source>
</reference>
<proteinExistence type="inferred from homology"/>
<feature type="domain" description="PPIase cyclophilin-type" evidence="7">
    <location>
        <begin position="87"/>
        <end position="234"/>
    </location>
</feature>
<evidence type="ECO:0000259" key="7">
    <source>
        <dbReference type="PROSITE" id="PS50072"/>
    </source>
</evidence>
<comment type="function">
    <text evidence="2 5">PPIases accelerate the folding of proteins. It catalyzes the cis-trans isomerization of proline imidic peptide bonds in oligopeptides.</text>
</comment>
<comment type="similarity">
    <text evidence="5">Belongs to the cyclophilin-type PPIase family.</text>
</comment>
<comment type="caution">
    <text evidence="8">The sequence shown here is derived from an EMBL/GenBank/DDBJ whole genome shotgun (WGS) entry which is preliminary data.</text>
</comment>
<keyword evidence="3 5" id="KW-0697">Rotamase</keyword>
<dbReference type="InterPro" id="IPR029000">
    <property type="entry name" value="Cyclophilin-like_dom_sf"/>
</dbReference>
<dbReference type="EC" id="5.2.1.8" evidence="5"/>
<dbReference type="PROSITE" id="PS51257">
    <property type="entry name" value="PROKAR_LIPOPROTEIN"/>
    <property type="match status" value="1"/>
</dbReference>
<evidence type="ECO:0000256" key="3">
    <source>
        <dbReference type="ARBA" id="ARBA00023110"/>
    </source>
</evidence>
<evidence type="ECO:0000313" key="9">
    <source>
        <dbReference type="Proteomes" id="UP000245634"/>
    </source>
</evidence>
<evidence type="ECO:0000256" key="1">
    <source>
        <dbReference type="ARBA" id="ARBA00000971"/>
    </source>
</evidence>
<evidence type="ECO:0000313" key="8">
    <source>
        <dbReference type="EMBL" id="PWK05043.1"/>
    </source>
</evidence>
<name>A0A316DPM2_9BACL</name>
<protein>
    <recommendedName>
        <fullName evidence="5">Peptidyl-prolyl cis-trans isomerase</fullName>
        <shortName evidence="5">PPIase</shortName>
        <ecNumber evidence="5">5.2.1.8</ecNumber>
    </recommendedName>
</protein>
<sequence>MKNRIWMTALLSTALVATLLTGCSRADSPTQDSTGGTTTAPKSTDSGTKQDTNTTDTTSKNNKYSKAPEMKIDKAKDYTAVMDTNKGTVKIHLFADKAPLTVNNFVFLARDHFYDGIKFHRIVKTFMIQTGDPLGVGTGGPGYKFNDELPPSKEYGPGIVAMANAGPNTNGSQFFIGSGEDVKSLNRSPNYTVFGEVTEGMDVVTAIANTPVAVSGSGEMSKPKEDIVIKSVEIVEK</sequence>